<dbReference type="AlphaFoldDB" id="A0A1P8UAJ7"/>
<sequence>MDGEQLPDQLGDGFSVHTAKMYGVGRGRLRSADLRTPFHGVRIRTEADAPVDDSTDLDPFQLQRRDRVARARDYAPRLHTGHFFSHHTAASIWGAPLPLELDDHGEPAVGTALRLHVCARGDTPLPRAAGVTRHRTRDSFTSICDHDGLRVSTGAATWVSLGELSVHQLVALGDFFCRRWRAGVGRRHAGRPPLATLDELREALDTGRRRGAHRLRTAIELIREDSWSPRESELRCLLIDAGLPEPELNIDVFDKSGRFLACVDLAYRDQRVAVEYHGVQHSAQWAHDVERAAALRSAGWVVIEVTYPLLKDPRRLVARVAAALAR</sequence>
<evidence type="ECO:0000313" key="2">
    <source>
        <dbReference type="EMBL" id="APZ35123.1"/>
    </source>
</evidence>
<evidence type="ECO:0000313" key="3">
    <source>
        <dbReference type="Proteomes" id="UP000187185"/>
    </source>
</evidence>
<feature type="domain" description="DUF559" evidence="1">
    <location>
        <begin position="263"/>
        <end position="306"/>
    </location>
</feature>
<dbReference type="Pfam" id="PF04480">
    <property type="entry name" value="DUF559"/>
    <property type="match status" value="1"/>
</dbReference>
<dbReference type="SUPFAM" id="SSF52980">
    <property type="entry name" value="Restriction endonuclease-like"/>
    <property type="match status" value="1"/>
</dbReference>
<accession>A0A1P8UAJ7</accession>
<organism evidence="2 3">
    <name type="scientific">Microbacterium aurum</name>
    <dbReference type="NCBI Taxonomy" id="36805"/>
    <lineage>
        <taxon>Bacteria</taxon>
        <taxon>Bacillati</taxon>
        <taxon>Actinomycetota</taxon>
        <taxon>Actinomycetes</taxon>
        <taxon>Micrococcales</taxon>
        <taxon>Microbacteriaceae</taxon>
        <taxon>Microbacterium</taxon>
    </lineage>
</organism>
<reference evidence="2 3" key="1">
    <citation type="submission" date="2016-12" db="EMBL/GenBank/DDBJ databases">
        <title>Complete genome sequence of Microbacterium aurum KACC 15219.</title>
        <authorList>
            <person name="Jung Y."/>
            <person name="Shin J.-H."/>
            <person name="Lee Y.-J."/>
            <person name="Yi H."/>
            <person name="Bahn Y.-S."/>
            <person name="Kim J.F."/>
            <person name="Lee D.-W."/>
        </authorList>
    </citation>
    <scope>NUCLEOTIDE SEQUENCE [LARGE SCALE GENOMIC DNA]</scope>
    <source>
        <strain evidence="2 3">KACC 15219</strain>
    </source>
</reference>
<keyword evidence="3" id="KW-1185">Reference proteome</keyword>
<gene>
    <name evidence="2" type="ORF">BOH66_13340</name>
</gene>
<dbReference type="STRING" id="36805.BOH66_13340"/>
<name>A0A1P8UAJ7_9MICO</name>
<evidence type="ECO:0000259" key="1">
    <source>
        <dbReference type="Pfam" id="PF04480"/>
    </source>
</evidence>
<protein>
    <recommendedName>
        <fullName evidence="1">DUF559 domain-containing protein</fullName>
    </recommendedName>
</protein>
<dbReference type="Proteomes" id="UP000187185">
    <property type="component" value="Chromosome"/>
</dbReference>
<dbReference type="InterPro" id="IPR011335">
    <property type="entry name" value="Restrct_endonuc-II-like"/>
</dbReference>
<proteinExistence type="predicted"/>
<dbReference type="InterPro" id="IPR007569">
    <property type="entry name" value="DUF559"/>
</dbReference>
<dbReference type="KEGG" id="maur:BOH66_13340"/>
<dbReference type="EMBL" id="CP018762">
    <property type="protein sequence ID" value="APZ35123.1"/>
    <property type="molecule type" value="Genomic_DNA"/>
</dbReference>
<dbReference type="RefSeq" id="WP_076691502.1">
    <property type="nucleotide sequence ID" value="NZ_CP018762.1"/>
</dbReference>
<dbReference type="OrthoDB" id="3173471at2"/>